<organism evidence="3 4">
    <name type="scientific">Sugiyamaella lignohabitans</name>
    <dbReference type="NCBI Taxonomy" id="796027"/>
    <lineage>
        <taxon>Eukaryota</taxon>
        <taxon>Fungi</taxon>
        <taxon>Dikarya</taxon>
        <taxon>Ascomycota</taxon>
        <taxon>Saccharomycotina</taxon>
        <taxon>Dipodascomycetes</taxon>
        <taxon>Dipodascales</taxon>
        <taxon>Trichomonascaceae</taxon>
        <taxon>Sugiyamaella</taxon>
    </lineage>
</organism>
<dbReference type="EMBL" id="CP014503">
    <property type="protein sequence ID" value="ANB15422.1"/>
    <property type="molecule type" value="Genomic_DNA"/>
</dbReference>
<evidence type="ECO:0000256" key="2">
    <source>
        <dbReference type="ARBA" id="ARBA00022803"/>
    </source>
</evidence>
<dbReference type="RefSeq" id="XP_018737899.1">
    <property type="nucleotide sequence ID" value="XM_018880041.1"/>
</dbReference>
<evidence type="ECO:0000313" key="3">
    <source>
        <dbReference type="EMBL" id="ANB15422.1"/>
    </source>
</evidence>
<evidence type="ECO:0000256" key="1">
    <source>
        <dbReference type="ARBA" id="ARBA00022737"/>
    </source>
</evidence>
<name>A0A167FKP0_9ASCO</name>
<dbReference type="InterPro" id="IPR019734">
    <property type="entry name" value="TPR_rpt"/>
</dbReference>
<dbReference type="Gene3D" id="1.25.40.10">
    <property type="entry name" value="Tetratricopeptide repeat domain"/>
    <property type="match status" value="1"/>
</dbReference>
<dbReference type="PANTHER" id="PTHR16193:SF0">
    <property type="entry name" value="TETRATRICOPEPTIDE REPEAT PROTEIN 27"/>
    <property type="match status" value="1"/>
</dbReference>
<keyword evidence="1" id="KW-0677">Repeat</keyword>
<sequence length="881" mass="99795">MSVSQTLSELLVLEGISETEHGVTKLASGIVNGELTHVLNQIITKKNISWGSTTGIEYVEETKQKVRDSDQNEESYLDFLLLAISALQLYIQSNVTGPPVPMDDLKLTISKNVLESVDDKNTKGFFKSCVASLASDGEPAFALMSYPHLLLLSLALLSELKDSKYKYWAFSSWWYSRALLIHQSVIDYPTASIHDAVNAGLNKDTLREILEMLKTDGMNLDDEASNSLVRSLQVRFYVELARAQIVYGHESVANEYIEKAKEASRLEFVLTGVSARRTKFQQHDTSQLVLLAKSFEEKVVVSDNSDIERGLNLNSDLLLERPHYKGLDDETKSNLPPQLQLLDPNNQPALNDVDTAIILLHVRSVVSSTPHKDILIQEELLATVNRIIEAPKSSVNWTLFSSALWNRSLLEADSVKTVERGTLQMQSLVEELGQSNNTYIPKRSDNNSEDPESVSAKGIARRLRYTHQLVPLPKWSMDTALAEKFMSLGALKSAIEVYERLQLWGEAALCYAAVGQEDEGIKILKQHLERNPDDYRGVSILGDITLDPSLWEKAWEMGKYAPSKRSLGQFYYNPPRSTGVERNLDLSIRHLHDSLQVNPLNLSAWFLYGCAGLETSQWELAAEAFTRCVAIEDDNPKNWSNLATALLRLDKKQEAFNALKRASRTATEKQDWRIWSNFITVAGELRQWSDVLQGVKQLILLRSEKEGEKCLEIDLLEDLVQVLIADERVVMDGDATDSSQLQSRANYFFQKSCIDLFIKIIPPLITADPRLWKLISKVHIWLRQPWAALEDFEKGFRIYTHSPLIESDEQVWNEAVDFCSDLVDAYTNFGPMEGKYGEGSFVSKDWKFKARSCIRLLMGKGKNFWEDSEGWQRLQQIKEDL</sequence>
<proteinExistence type="predicted"/>
<dbReference type="Proteomes" id="UP000189580">
    <property type="component" value="Chromosome b"/>
</dbReference>
<evidence type="ECO:0000313" key="4">
    <source>
        <dbReference type="Proteomes" id="UP000189580"/>
    </source>
</evidence>
<reference evidence="3 4" key="1">
    <citation type="submission" date="2016-02" db="EMBL/GenBank/DDBJ databases">
        <title>Complete genome sequence and transcriptome regulation of the pentose utilising yeast Sugiyamaella lignohabitans.</title>
        <authorList>
            <person name="Bellasio M."/>
            <person name="Peymann A."/>
            <person name="Valli M."/>
            <person name="Sipitzky M."/>
            <person name="Graf A."/>
            <person name="Sauer M."/>
            <person name="Marx H."/>
            <person name="Mattanovich D."/>
        </authorList>
    </citation>
    <scope>NUCLEOTIDE SEQUENCE [LARGE SCALE GENOMIC DNA]</scope>
    <source>
        <strain evidence="3 4">CBS 10342</strain>
    </source>
</reference>
<dbReference type="InterPro" id="IPR044244">
    <property type="entry name" value="TTC27/Emw1"/>
</dbReference>
<keyword evidence="2" id="KW-0802">TPR repeat</keyword>
<gene>
    <name evidence="3" type="primary">EMW1</name>
    <name evidence="3" type="ORF">AWJ20_3049</name>
</gene>
<dbReference type="InterPro" id="IPR011990">
    <property type="entry name" value="TPR-like_helical_dom_sf"/>
</dbReference>
<dbReference type="OrthoDB" id="1936594at2759"/>
<dbReference type="PANTHER" id="PTHR16193">
    <property type="entry name" value="TETRATRICOPEPTIDE REPEAT PROTEIN 27"/>
    <property type="match status" value="1"/>
</dbReference>
<dbReference type="KEGG" id="slb:AWJ20_3049"/>
<accession>A0A167FKP0</accession>
<protein>
    <submittedName>
        <fullName evidence="3">Emw1p</fullName>
    </submittedName>
</protein>
<keyword evidence="4" id="KW-1185">Reference proteome</keyword>
<dbReference type="SMART" id="SM00028">
    <property type="entry name" value="TPR"/>
    <property type="match status" value="4"/>
</dbReference>
<dbReference type="SUPFAM" id="SSF48452">
    <property type="entry name" value="TPR-like"/>
    <property type="match status" value="2"/>
</dbReference>
<dbReference type="AlphaFoldDB" id="A0A167FKP0"/>
<dbReference type="GeneID" id="30035028"/>